<gene>
    <name evidence="2" type="ORF">Tbon_04660</name>
</gene>
<dbReference type="PANTHER" id="PTHR11941:SF133">
    <property type="entry name" value="1,2-EPOXYPHENYLACETYL-COA ISOMERASE"/>
    <property type="match status" value="1"/>
</dbReference>
<dbReference type="EMBL" id="CP042829">
    <property type="protein sequence ID" value="QFG02610.1"/>
    <property type="molecule type" value="Genomic_DNA"/>
</dbReference>
<dbReference type="Pfam" id="PF00378">
    <property type="entry name" value="ECH_1"/>
    <property type="match status" value="1"/>
</dbReference>
<sequence length="379" mass="41052">MAAPDPAETKKSLPPRQGRPTHMLAPSRRHAHRISASAGASRHSPRAPAGTRRIGTCGLRLFDCLPYPIRITPNGQAQARPPACTLLPHTPASEAPMFPTGSFRGFDIRLEPPGIAVITFNQPERLNGLAQPIKRDLIEAITQAQMDDRVRVLLFTGSGRAFCAGDDITGRPLPEGPALVPDIFPGHREEIGTYNGLRVLSQSLNTAIRNLDKLTIAAINGVAIQSGLSLALACDFRIASTEARLGSATLRFGLLPDEGGHALLVQLLGVARAMDFLMRKRIVSGAEALELGLVHELCEPAELMDRAMALARELAEGPQVAMRLLKRSLYLAAESTWAQALEDIAARTAISDHHPDAREGVAAFRERRTPRFNAWLEGR</sequence>
<evidence type="ECO:0008006" key="4">
    <source>
        <dbReference type="Google" id="ProtNLM"/>
    </source>
</evidence>
<keyword evidence="3" id="KW-1185">Reference proteome</keyword>
<dbReference type="PANTHER" id="PTHR11941">
    <property type="entry name" value="ENOYL-COA HYDRATASE-RELATED"/>
    <property type="match status" value="1"/>
</dbReference>
<organism evidence="2 3">
    <name type="scientific">Tepidiforma bonchosmolovskayae</name>
    <dbReference type="NCBI Taxonomy" id="2601677"/>
    <lineage>
        <taxon>Bacteria</taxon>
        <taxon>Bacillati</taxon>
        <taxon>Chloroflexota</taxon>
        <taxon>Tepidiformia</taxon>
        <taxon>Tepidiformales</taxon>
        <taxon>Tepidiformaceae</taxon>
        <taxon>Tepidiforma</taxon>
    </lineage>
</organism>
<accession>A0ABX6C0R9</accession>
<dbReference type="Gene3D" id="3.90.226.10">
    <property type="entry name" value="2-enoyl-CoA Hydratase, Chain A, domain 1"/>
    <property type="match status" value="1"/>
</dbReference>
<evidence type="ECO:0000313" key="2">
    <source>
        <dbReference type="EMBL" id="QFG02610.1"/>
    </source>
</evidence>
<dbReference type="Proteomes" id="UP000326331">
    <property type="component" value="Chromosome"/>
</dbReference>
<dbReference type="SUPFAM" id="SSF52096">
    <property type="entry name" value="ClpP/crotonase"/>
    <property type="match status" value="1"/>
</dbReference>
<feature type="region of interest" description="Disordered" evidence="1">
    <location>
        <begin position="1"/>
        <end position="52"/>
    </location>
</feature>
<reference evidence="2 3" key="1">
    <citation type="submission" date="2019-10" db="EMBL/GenBank/DDBJ databases">
        <title>Thermopilla bonchosmolovskayae gen. nov., sp. nov., a moderately thermophilic Chloroflexi bacterium from a Chukotka hot spring (Arctic, Russia), representing a novel classis Thermopillaia, which include previously uncultivated lineage OLB14.</title>
        <authorList>
            <person name="Kochetkova T.V."/>
            <person name="Zayulina K.S."/>
            <person name="Zhigarkov V.S."/>
            <person name="Minaev N.V."/>
            <person name="Novikov A."/>
            <person name="Toshchakov S.V."/>
            <person name="Elcheninov A.G."/>
            <person name="Kublanov I.V."/>
        </authorList>
    </citation>
    <scope>NUCLEOTIDE SEQUENCE [LARGE SCALE GENOMIC DNA]</scope>
    <source>
        <strain evidence="2 3">3753O</strain>
    </source>
</reference>
<evidence type="ECO:0000256" key="1">
    <source>
        <dbReference type="SAM" id="MobiDB-lite"/>
    </source>
</evidence>
<evidence type="ECO:0000313" key="3">
    <source>
        <dbReference type="Proteomes" id="UP000326331"/>
    </source>
</evidence>
<proteinExistence type="predicted"/>
<name>A0ABX6C0R9_9CHLR</name>
<dbReference type="CDD" id="cd06558">
    <property type="entry name" value="crotonase-like"/>
    <property type="match status" value="1"/>
</dbReference>
<protein>
    <recommendedName>
        <fullName evidence="4">Enoyl-CoA hydratase/isomerase family protein</fullName>
    </recommendedName>
</protein>
<dbReference type="InterPro" id="IPR029045">
    <property type="entry name" value="ClpP/crotonase-like_dom_sf"/>
</dbReference>
<dbReference type="InterPro" id="IPR001753">
    <property type="entry name" value="Enoyl-CoA_hydra/iso"/>
</dbReference>